<evidence type="ECO:0000313" key="2">
    <source>
        <dbReference type="EMBL" id="CAB4298973.1"/>
    </source>
</evidence>
<sequence length="192" mass="20635">MSQGGPRLKFLQKSRSQFTVSKANIHALEKTRVPKAAIVHTEVNHEPAPDLLDLGDSTGSTASTVDPFKQLEELLDQTEALTANHGAAGAAKTHDIIGLHADTSLSRLSSSVLPTNRDEFNLASKLSRTAQSGNGKLSIMIVRDCLLRCMCAWSFGVAGYMIGNTTQFKQVSTPPCRAVKVPYTKNGGKNEV</sequence>
<dbReference type="OrthoDB" id="10473090at2759"/>
<name>A0A6J5TXQ5_PRUAR</name>
<dbReference type="EMBL" id="CAEKKB010000002">
    <property type="protein sequence ID" value="CAB4298973.1"/>
    <property type="molecule type" value="Genomic_DNA"/>
</dbReference>
<evidence type="ECO:0000313" key="1">
    <source>
        <dbReference type="EMBL" id="CAB4268503.1"/>
    </source>
</evidence>
<gene>
    <name evidence="1" type="ORF">CURHAP_LOCUS12155</name>
    <name evidence="2" type="ORF">ORAREDHAP_LOCUS11993</name>
</gene>
<proteinExistence type="predicted"/>
<keyword evidence="4" id="KW-1185">Reference proteome</keyword>
<reference evidence="1 3" key="2">
    <citation type="submission" date="2020-05" db="EMBL/GenBank/DDBJ databases">
        <authorList>
            <person name="Campoy J."/>
            <person name="Schneeberger K."/>
            <person name="Spophaly S."/>
        </authorList>
    </citation>
    <scope>NUCLEOTIDE SEQUENCE [LARGE SCALE GENOMIC DNA]</scope>
    <source>
        <strain evidence="1">PruArmRojPasFocal</strain>
    </source>
</reference>
<dbReference type="Proteomes" id="UP000507222">
    <property type="component" value="Unassembled WGS sequence"/>
</dbReference>
<protein>
    <submittedName>
        <fullName evidence="1">Uncharacterized protein</fullName>
    </submittedName>
</protein>
<dbReference type="EMBL" id="CAEKDK010000002">
    <property type="protein sequence ID" value="CAB4268503.1"/>
    <property type="molecule type" value="Genomic_DNA"/>
</dbReference>
<evidence type="ECO:0000313" key="4">
    <source>
        <dbReference type="Proteomes" id="UP000507245"/>
    </source>
</evidence>
<evidence type="ECO:0000313" key="3">
    <source>
        <dbReference type="Proteomes" id="UP000507222"/>
    </source>
</evidence>
<dbReference type="AlphaFoldDB" id="A0A6J5TXQ5"/>
<reference evidence="4" key="1">
    <citation type="journal article" date="2020" name="Genome Biol.">
        <title>Gamete binning: chromosome-level and haplotype-resolved genome assembly enabled by high-throughput single-cell sequencing of gamete genomes.</title>
        <authorList>
            <person name="Campoy J.A."/>
            <person name="Sun H."/>
            <person name="Goel M."/>
            <person name="Jiao W.-B."/>
            <person name="Folz-Donahue K."/>
            <person name="Wang N."/>
            <person name="Rubio M."/>
            <person name="Liu C."/>
            <person name="Kukat C."/>
            <person name="Ruiz D."/>
            <person name="Huettel B."/>
            <person name="Schneeberger K."/>
        </authorList>
    </citation>
    <scope>NUCLEOTIDE SEQUENCE [LARGE SCALE GENOMIC DNA]</scope>
    <source>
        <strain evidence="4">cv. Rojo Pasion</strain>
    </source>
</reference>
<accession>A0A6J5TXQ5</accession>
<organism evidence="1 3">
    <name type="scientific">Prunus armeniaca</name>
    <name type="common">Apricot</name>
    <name type="synonym">Armeniaca vulgaris</name>
    <dbReference type="NCBI Taxonomy" id="36596"/>
    <lineage>
        <taxon>Eukaryota</taxon>
        <taxon>Viridiplantae</taxon>
        <taxon>Streptophyta</taxon>
        <taxon>Embryophyta</taxon>
        <taxon>Tracheophyta</taxon>
        <taxon>Spermatophyta</taxon>
        <taxon>Magnoliopsida</taxon>
        <taxon>eudicotyledons</taxon>
        <taxon>Gunneridae</taxon>
        <taxon>Pentapetalae</taxon>
        <taxon>rosids</taxon>
        <taxon>fabids</taxon>
        <taxon>Rosales</taxon>
        <taxon>Rosaceae</taxon>
        <taxon>Amygdaloideae</taxon>
        <taxon>Amygdaleae</taxon>
        <taxon>Prunus</taxon>
    </lineage>
</organism>
<dbReference type="Proteomes" id="UP000507245">
    <property type="component" value="Unassembled WGS sequence"/>
</dbReference>